<dbReference type="EMBL" id="LXQA010057512">
    <property type="protein sequence ID" value="MCI05097.1"/>
    <property type="molecule type" value="Genomic_DNA"/>
</dbReference>
<name>A0A392NZ87_9FABA</name>
<sequence length="77" mass="8360">VKPTNVKPMNVKLRPSAGNALDKIVSGYHHIYGGQTDEDAVLSKCRNAISSLEKADNDSNSAVSGLLERGWAKHSRR</sequence>
<feature type="region of interest" description="Disordered" evidence="1">
    <location>
        <begin position="54"/>
        <end position="77"/>
    </location>
</feature>
<accession>A0A392NZ87</accession>
<evidence type="ECO:0000313" key="3">
    <source>
        <dbReference type="Proteomes" id="UP000265520"/>
    </source>
</evidence>
<comment type="caution">
    <text evidence="2">The sequence shown here is derived from an EMBL/GenBank/DDBJ whole genome shotgun (WGS) entry which is preliminary data.</text>
</comment>
<keyword evidence="3" id="KW-1185">Reference proteome</keyword>
<proteinExistence type="predicted"/>
<dbReference type="AlphaFoldDB" id="A0A392NZ87"/>
<organism evidence="2 3">
    <name type="scientific">Trifolium medium</name>
    <dbReference type="NCBI Taxonomy" id="97028"/>
    <lineage>
        <taxon>Eukaryota</taxon>
        <taxon>Viridiplantae</taxon>
        <taxon>Streptophyta</taxon>
        <taxon>Embryophyta</taxon>
        <taxon>Tracheophyta</taxon>
        <taxon>Spermatophyta</taxon>
        <taxon>Magnoliopsida</taxon>
        <taxon>eudicotyledons</taxon>
        <taxon>Gunneridae</taxon>
        <taxon>Pentapetalae</taxon>
        <taxon>rosids</taxon>
        <taxon>fabids</taxon>
        <taxon>Fabales</taxon>
        <taxon>Fabaceae</taxon>
        <taxon>Papilionoideae</taxon>
        <taxon>50 kb inversion clade</taxon>
        <taxon>NPAAA clade</taxon>
        <taxon>Hologalegina</taxon>
        <taxon>IRL clade</taxon>
        <taxon>Trifolieae</taxon>
        <taxon>Trifolium</taxon>
    </lineage>
</organism>
<protein>
    <submittedName>
        <fullName evidence="2">Regulation of nuclear pre-mRNA domain-containing protein</fullName>
    </submittedName>
</protein>
<reference evidence="2 3" key="1">
    <citation type="journal article" date="2018" name="Front. Plant Sci.">
        <title>Red Clover (Trifolium pratense) and Zigzag Clover (T. medium) - A Picture of Genomic Similarities and Differences.</title>
        <authorList>
            <person name="Dluhosova J."/>
            <person name="Istvanek J."/>
            <person name="Nedelnik J."/>
            <person name="Repkova J."/>
        </authorList>
    </citation>
    <scope>NUCLEOTIDE SEQUENCE [LARGE SCALE GENOMIC DNA]</scope>
    <source>
        <strain evidence="3">cv. 10/8</strain>
        <tissue evidence="2">Leaf</tissue>
    </source>
</reference>
<feature type="non-terminal residue" evidence="2">
    <location>
        <position position="1"/>
    </location>
</feature>
<dbReference type="Proteomes" id="UP000265520">
    <property type="component" value="Unassembled WGS sequence"/>
</dbReference>
<evidence type="ECO:0000256" key="1">
    <source>
        <dbReference type="SAM" id="MobiDB-lite"/>
    </source>
</evidence>
<evidence type="ECO:0000313" key="2">
    <source>
        <dbReference type="EMBL" id="MCI05097.1"/>
    </source>
</evidence>